<dbReference type="GO" id="GO:0003677">
    <property type="term" value="F:DNA binding"/>
    <property type="evidence" value="ECO:0007669"/>
    <property type="project" value="UniProtKB-KW"/>
</dbReference>
<dbReference type="EMBL" id="SRYD01000013">
    <property type="protein sequence ID" value="TGY75214.1"/>
    <property type="molecule type" value="Genomic_DNA"/>
</dbReference>
<dbReference type="InterPro" id="IPR036390">
    <property type="entry name" value="WH_DNA-bd_sf"/>
</dbReference>
<dbReference type="Pfam" id="PF13545">
    <property type="entry name" value="HTH_Crp_2"/>
    <property type="match status" value="1"/>
</dbReference>
<evidence type="ECO:0000256" key="2">
    <source>
        <dbReference type="ARBA" id="ARBA00023125"/>
    </source>
</evidence>
<sequence length="228" mass="25572">MDSMYEILMGLPLFKGVSHDKISEIVEKAKFHFLKYTEGNPIINAHEPCTHIKFVISGSVRSTISNSDGRFKVSQTLHAPCVIAPEFLFGKAPFYPNSVFALEPTGVLQISKNDYMKILYTTEIFMYNFLNTLSMSAQKVVEGILSITAGSLEERIAFWIISLTQKGGQDIALTCKARDLYALFGVQRTSFIATLESMKQRGIIGYDNQEIRIHSRESLLEILNTSAD</sequence>
<evidence type="ECO:0000256" key="1">
    <source>
        <dbReference type="ARBA" id="ARBA00023015"/>
    </source>
</evidence>
<evidence type="ECO:0000313" key="6">
    <source>
        <dbReference type="EMBL" id="TGY75214.1"/>
    </source>
</evidence>
<evidence type="ECO:0000313" key="5">
    <source>
        <dbReference type="EMBL" id="ANU62435.1"/>
    </source>
</evidence>
<proteinExistence type="predicted"/>
<gene>
    <name evidence="5" type="ORF">A4V02_00855</name>
    <name evidence="6" type="ORF">E5333_04325</name>
</gene>
<dbReference type="PANTHER" id="PTHR24567:SF58">
    <property type="entry name" value="CYCLIC AMP-BINDING REGULATORY PROTEIN"/>
    <property type="match status" value="1"/>
</dbReference>
<dbReference type="GeneID" id="65535385"/>
<accession>A0A1Z2XF62</accession>
<dbReference type="AlphaFoldDB" id="A0A1B1S6L6"/>
<evidence type="ECO:0000259" key="4">
    <source>
        <dbReference type="PROSITE" id="PS50042"/>
    </source>
</evidence>
<dbReference type="KEGG" id="pary:A4V02_00855"/>
<dbReference type="GO" id="GO:0003700">
    <property type="term" value="F:DNA-binding transcription factor activity"/>
    <property type="evidence" value="ECO:0007669"/>
    <property type="project" value="TreeGrafter"/>
</dbReference>
<dbReference type="PANTHER" id="PTHR24567">
    <property type="entry name" value="CRP FAMILY TRANSCRIPTIONAL REGULATORY PROTEIN"/>
    <property type="match status" value="1"/>
</dbReference>
<dbReference type="SUPFAM" id="SSF46785">
    <property type="entry name" value="Winged helix' DNA-binding domain"/>
    <property type="match status" value="1"/>
</dbReference>
<dbReference type="RefSeq" id="WP_068959832.1">
    <property type="nucleotide sequence ID" value="NZ_CAJTAP010000008.1"/>
</dbReference>
<reference evidence="7" key="1">
    <citation type="submission" date="2016-04" db="EMBL/GenBank/DDBJ databases">
        <title>Complete Genome Sequences of Twelve Strains of a Stable Defined Moderately Diverse Mouse Microbiota 2 (sDMDMm2).</title>
        <authorList>
            <person name="Uchimura Y."/>
            <person name="Wyss M."/>
            <person name="Brugiroux S."/>
            <person name="Limenitakis J.P."/>
            <person name="Stecher B."/>
            <person name="McCoy K.D."/>
            <person name="Macpherson A.J."/>
        </authorList>
    </citation>
    <scope>NUCLEOTIDE SEQUENCE [LARGE SCALE GENOMIC DNA]</scope>
    <source>
        <strain evidence="7">YL27</strain>
    </source>
</reference>
<dbReference type="Proteomes" id="UP000186351">
    <property type="component" value="Chromosome"/>
</dbReference>
<dbReference type="STRING" id="1796646.A4V02_00855"/>
<keyword evidence="3" id="KW-0804">Transcription</keyword>
<reference evidence="6 8" key="3">
    <citation type="submission" date="2019-04" db="EMBL/GenBank/DDBJ databases">
        <title>Microbes associate with the intestines of laboratory mice.</title>
        <authorList>
            <person name="Navarre W."/>
            <person name="Wong E."/>
            <person name="Huang K."/>
            <person name="Tropini C."/>
            <person name="Ng K."/>
            <person name="Yu B."/>
        </authorList>
    </citation>
    <scope>NUCLEOTIDE SEQUENCE [LARGE SCALE GENOMIC DNA]</scope>
    <source>
        <strain evidence="6 8">NM06_A21</strain>
    </source>
</reference>
<organism evidence="5 7">
    <name type="scientific">Muribaculum intestinale</name>
    <dbReference type="NCBI Taxonomy" id="1796646"/>
    <lineage>
        <taxon>Bacteria</taxon>
        <taxon>Pseudomonadati</taxon>
        <taxon>Bacteroidota</taxon>
        <taxon>Bacteroidia</taxon>
        <taxon>Bacteroidales</taxon>
        <taxon>Muribaculaceae</taxon>
        <taxon>Muribaculum</taxon>
    </lineage>
</organism>
<name>A0A1B1S6L6_9BACT</name>
<dbReference type="OrthoDB" id="9798601at2"/>
<dbReference type="GO" id="GO:0005829">
    <property type="term" value="C:cytosol"/>
    <property type="evidence" value="ECO:0007669"/>
    <property type="project" value="TreeGrafter"/>
</dbReference>
<keyword evidence="1" id="KW-0805">Transcription regulation</keyword>
<reference evidence="5" key="2">
    <citation type="submission" date="2017-04" db="EMBL/GenBank/DDBJ databases">
        <title>Complete Genome Sequences of Twelve Strains of a Stable Defined Moderately Diverse Mouse Microbiota 2 (sDMDMm2).</title>
        <authorList>
            <person name="Uchimura Y."/>
            <person name="Wyss M."/>
            <person name="Brugiroux S."/>
            <person name="Limenitakis J.P."/>
            <person name="Stecher B."/>
            <person name="McCoy K.D."/>
            <person name="Macpherson A.J."/>
        </authorList>
    </citation>
    <scope>NUCLEOTIDE SEQUENCE</scope>
    <source>
        <strain evidence="5">YL27</strain>
    </source>
</reference>
<dbReference type="EMBL" id="CP015402">
    <property type="protein sequence ID" value="ANU62435.1"/>
    <property type="molecule type" value="Genomic_DNA"/>
</dbReference>
<dbReference type="InterPro" id="IPR050397">
    <property type="entry name" value="Env_Response_Regulators"/>
</dbReference>
<evidence type="ECO:0000313" key="8">
    <source>
        <dbReference type="Proteomes" id="UP000306630"/>
    </source>
</evidence>
<dbReference type="InterPro" id="IPR018490">
    <property type="entry name" value="cNMP-bd_dom_sf"/>
</dbReference>
<dbReference type="SUPFAM" id="SSF51206">
    <property type="entry name" value="cAMP-binding domain-like"/>
    <property type="match status" value="1"/>
</dbReference>
<dbReference type="CDD" id="cd00038">
    <property type="entry name" value="CAP_ED"/>
    <property type="match status" value="1"/>
</dbReference>
<dbReference type="InterPro" id="IPR012318">
    <property type="entry name" value="HTH_CRP"/>
</dbReference>
<dbReference type="InterPro" id="IPR014710">
    <property type="entry name" value="RmlC-like_jellyroll"/>
</dbReference>
<dbReference type="InterPro" id="IPR000595">
    <property type="entry name" value="cNMP-bd_dom"/>
</dbReference>
<dbReference type="PROSITE" id="PS50042">
    <property type="entry name" value="CNMP_BINDING_3"/>
    <property type="match status" value="1"/>
</dbReference>
<dbReference type="Proteomes" id="UP000306630">
    <property type="component" value="Unassembled WGS sequence"/>
</dbReference>
<dbReference type="Gene3D" id="2.60.120.10">
    <property type="entry name" value="Jelly Rolls"/>
    <property type="match status" value="1"/>
</dbReference>
<accession>A0A1B1S6L6</accession>
<feature type="domain" description="Cyclic nucleotide-binding" evidence="4">
    <location>
        <begin position="13"/>
        <end position="119"/>
    </location>
</feature>
<keyword evidence="2" id="KW-0238">DNA-binding</keyword>
<evidence type="ECO:0000313" key="7">
    <source>
        <dbReference type="Proteomes" id="UP000186351"/>
    </source>
</evidence>
<keyword evidence="7" id="KW-1185">Reference proteome</keyword>
<evidence type="ECO:0000256" key="3">
    <source>
        <dbReference type="ARBA" id="ARBA00023163"/>
    </source>
</evidence>
<dbReference type="Pfam" id="PF00027">
    <property type="entry name" value="cNMP_binding"/>
    <property type="match status" value="1"/>
</dbReference>
<dbReference type="SMART" id="SM00100">
    <property type="entry name" value="cNMP"/>
    <property type="match status" value="1"/>
</dbReference>
<protein>
    <submittedName>
        <fullName evidence="6">Crp/Fnr family transcriptional regulator</fullName>
    </submittedName>
</protein>